<dbReference type="AlphaFoldDB" id="A0A0D2X2P9"/>
<dbReference type="PROSITE" id="PS50206">
    <property type="entry name" value="RHODANESE_3"/>
    <property type="match status" value="1"/>
</dbReference>
<evidence type="ECO:0000256" key="7">
    <source>
        <dbReference type="SAM" id="MobiDB-lite"/>
    </source>
</evidence>
<feature type="compositionally biased region" description="Low complexity" evidence="7">
    <location>
        <begin position="182"/>
        <end position="197"/>
    </location>
</feature>
<dbReference type="eggNOG" id="KOG3772">
    <property type="taxonomic scope" value="Eukaryota"/>
</dbReference>
<dbReference type="GO" id="GO:0005737">
    <property type="term" value="C:cytoplasm"/>
    <property type="evidence" value="ECO:0007669"/>
    <property type="project" value="TreeGrafter"/>
</dbReference>
<evidence type="ECO:0000256" key="1">
    <source>
        <dbReference type="ARBA" id="ARBA00011065"/>
    </source>
</evidence>
<dbReference type="SMART" id="SM00450">
    <property type="entry name" value="RHOD"/>
    <property type="match status" value="1"/>
</dbReference>
<evidence type="ECO:0000256" key="6">
    <source>
        <dbReference type="ARBA" id="ARBA00023306"/>
    </source>
</evidence>
<feature type="compositionally biased region" description="Low complexity" evidence="7">
    <location>
        <begin position="253"/>
        <end position="272"/>
    </location>
</feature>
<dbReference type="Proteomes" id="UP000008743">
    <property type="component" value="Unassembled WGS sequence"/>
</dbReference>
<feature type="compositionally biased region" description="Low complexity" evidence="7">
    <location>
        <begin position="745"/>
        <end position="755"/>
    </location>
</feature>
<feature type="compositionally biased region" description="Basic and acidic residues" evidence="7">
    <location>
        <begin position="790"/>
        <end position="808"/>
    </location>
</feature>
<organism evidence="9 10">
    <name type="scientific">Capsaspora owczarzaki (strain ATCC 30864)</name>
    <dbReference type="NCBI Taxonomy" id="595528"/>
    <lineage>
        <taxon>Eukaryota</taxon>
        <taxon>Filasterea</taxon>
        <taxon>Capsaspora</taxon>
    </lineage>
</organism>
<dbReference type="Pfam" id="PF00581">
    <property type="entry name" value="Rhodanese"/>
    <property type="match status" value="1"/>
</dbReference>
<keyword evidence="10" id="KW-1185">Reference proteome</keyword>
<feature type="region of interest" description="Disordered" evidence="7">
    <location>
        <begin position="166"/>
        <end position="201"/>
    </location>
</feature>
<keyword evidence="5" id="KW-0904">Protein phosphatase</keyword>
<dbReference type="GO" id="GO:0110032">
    <property type="term" value="P:positive regulation of G2/MI transition of meiotic cell cycle"/>
    <property type="evidence" value="ECO:0007669"/>
    <property type="project" value="TreeGrafter"/>
</dbReference>
<proteinExistence type="inferred from homology"/>
<dbReference type="GO" id="GO:0000086">
    <property type="term" value="P:G2/M transition of mitotic cell cycle"/>
    <property type="evidence" value="ECO:0007669"/>
    <property type="project" value="TreeGrafter"/>
</dbReference>
<dbReference type="InterPro" id="IPR036873">
    <property type="entry name" value="Rhodanese-like_dom_sf"/>
</dbReference>
<protein>
    <recommendedName>
        <fullName evidence="2">protein-tyrosine-phosphatase</fullName>
        <ecNumber evidence="2">3.1.3.48</ecNumber>
    </recommendedName>
</protein>
<comment type="similarity">
    <text evidence="1">Belongs to the MPI phosphatase family.</text>
</comment>
<feature type="region of interest" description="Disordered" evidence="7">
    <location>
        <begin position="253"/>
        <end position="291"/>
    </location>
</feature>
<feature type="region of interest" description="Disordered" evidence="7">
    <location>
        <begin position="721"/>
        <end position="808"/>
    </location>
</feature>
<feature type="region of interest" description="Disordered" evidence="7">
    <location>
        <begin position="50"/>
        <end position="125"/>
    </location>
</feature>
<dbReference type="GO" id="GO:0004725">
    <property type="term" value="F:protein tyrosine phosphatase activity"/>
    <property type="evidence" value="ECO:0007669"/>
    <property type="project" value="UniProtKB-EC"/>
</dbReference>
<feature type="region of interest" description="Disordered" evidence="7">
    <location>
        <begin position="1"/>
        <end position="37"/>
    </location>
</feature>
<dbReference type="InParanoid" id="A0A0D2X2P9"/>
<evidence type="ECO:0000259" key="8">
    <source>
        <dbReference type="PROSITE" id="PS50206"/>
    </source>
</evidence>
<keyword evidence="6" id="KW-0131">Cell cycle</keyword>
<dbReference type="GO" id="GO:0005634">
    <property type="term" value="C:nucleus"/>
    <property type="evidence" value="ECO:0007669"/>
    <property type="project" value="TreeGrafter"/>
</dbReference>
<evidence type="ECO:0000313" key="9">
    <source>
        <dbReference type="EMBL" id="KJE92939.1"/>
    </source>
</evidence>
<dbReference type="InterPro" id="IPR000751">
    <property type="entry name" value="MPI_Phosphatase"/>
</dbReference>
<feature type="compositionally biased region" description="Polar residues" evidence="7">
    <location>
        <begin position="76"/>
        <end position="88"/>
    </location>
</feature>
<evidence type="ECO:0000256" key="2">
    <source>
        <dbReference type="ARBA" id="ARBA00013064"/>
    </source>
</evidence>
<name>A0A0D2X2P9_CAPO3</name>
<dbReference type="InterPro" id="IPR001763">
    <property type="entry name" value="Rhodanese-like_dom"/>
</dbReference>
<gene>
    <name evidence="9" type="ORF">CAOG_003819</name>
</gene>
<evidence type="ECO:0000256" key="5">
    <source>
        <dbReference type="ARBA" id="ARBA00022912"/>
    </source>
</evidence>
<evidence type="ECO:0000256" key="3">
    <source>
        <dbReference type="ARBA" id="ARBA00022618"/>
    </source>
</evidence>
<dbReference type="SUPFAM" id="SSF52821">
    <property type="entry name" value="Rhodanese/Cell cycle control phosphatase"/>
    <property type="match status" value="1"/>
</dbReference>
<dbReference type="PANTHER" id="PTHR10828">
    <property type="entry name" value="M-PHASE INDUCER PHOSPHATASE DUAL SPECIFICITY PHOSPHATASE CDC25"/>
    <property type="match status" value="1"/>
</dbReference>
<feature type="compositionally biased region" description="Low complexity" evidence="7">
    <location>
        <begin position="89"/>
        <end position="112"/>
    </location>
</feature>
<reference evidence="10" key="1">
    <citation type="submission" date="2011-02" db="EMBL/GenBank/DDBJ databases">
        <title>The Genome Sequence of Capsaspora owczarzaki ATCC 30864.</title>
        <authorList>
            <person name="Russ C."/>
            <person name="Cuomo C."/>
            <person name="Burger G."/>
            <person name="Gray M.W."/>
            <person name="Holland P.W.H."/>
            <person name="King N."/>
            <person name="Lang F.B.F."/>
            <person name="Roger A.J."/>
            <person name="Ruiz-Trillo I."/>
            <person name="Young S.K."/>
            <person name="Zeng Q."/>
            <person name="Gargeya S."/>
            <person name="Alvarado L."/>
            <person name="Berlin A."/>
            <person name="Chapman S.B."/>
            <person name="Chen Z."/>
            <person name="Freedman E."/>
            <person name="Gellesch M."/>
            <person name="Goldberg J."/>
            <person name="Griggs A."/>
            <person name="Gujja S."/>
            <person name="Heilman E."/>
            <person name="Heiman D."/>
            <person name="Howarth C."/>
            <person name="Mehta T."/>
            <person name="Neiman D."/>
            <person name="Pearson M."/>
            <person name="Roberts A."/>
            <person name="Saif S."/>
            <person name="Shea T."/>
            <person name="Shenoy N."/>
            <person name="Sisk P."/>
            <person name="Stolte C."/>
            <person name="Sykes S."/>
            <person name="White J."/>
            <person name="Yandava C."/>
            <person name="Haas B."/>
            <person name="Nusbaum C."/>
            <person name="Birren B."/>
        </authorList>
    </citation>
    <scope>NUCLEOTIDE SEQUENCE</scope>
    <source>
        <strain evidence="10">ATCC 30864</strain>
    </source>
</reference>
<dbReference type="OrthoDB" id="9999371at2759"/>
<feature type="region of interest" description="Disordered" evidence="7">
    <location>
        <begin position="330"/>
        <end position="358"/>
    </location>
</feature>
<dbReference type="Gene3D" id="3.40.250.10">
    <property type="entry name" value="Rhodanese-like domain"/>
    <property type="match status" value="1"/>
</dbReference>
<dbReference type="PRINTS" id="PR00716">
    <property type="entry name" value="MPIPHPHTASE"/>
</dbReference>
<dbReference type="STRING" id="595528.A0A0D2X2P9"/>
<sequence length="808" mass="85469">MHEFGSTASSSTGAFSSSSSASSSSCSSSSSSASASSVVVVGSRARKMLGSGLSSLSMPPHSTSCAAQAYDDNGPKSASSIRSDGSTASSLFSTPLSDSSSSFSSDLDMSSSGRVTPRTAPILEQDELNTSYSSMASVSSSTSSLSASSGGVATILALQHAASSSSSAAAAVPPRRRAAERNSLNSNCLSSSAPSSNRGGGCLSRSISYQALSFGPRSVSRNGTTSGSEAELLSPDLVGQIAGHSHNIFSFGSRSVSSSHSHSNLPTTSSSLSDHDRDSHGGSTNSIGGGASSPFALAEVEAYTATRRRSLSVCPRSASVPPTSLFAQHGAVSPMQQRTESPRPMTSEPAETAKRVGARRYSQTFASEEGRNKRHLSFSHNDLASDLCSAVATSPATVSELADLGLARLEANPADLRPMTQEEIFSSEPFGSPVRHGLYPVLESSFSAASTPALGRVLTSSGAATPVTDLTSRVSSLFVAPRGLAPAPMAVDDETADDNNAALPAVPEDVHFQANVPDNLIDFQALDPLADRVLLSTSYGSGCQATPENSDSYMISPGQAAQIINDFNRGFSEYNHLIVVDCRFAFEYKGGHIDGAINCDVSVSTAVDSLLNQLFPVDSRPYAYKDVCLLFHCEFSQKRAPQVFTKMRDRDRALHEWPSLRFPSAFVVTGGYKAIYTEFQQTGLCNPDSYRPMLHDDYGRHLAVCEPRWKQLSHNQEFKRHHSLTQAPQVHTPVLSRARSAPVCSNDDSTLSSSSEGDDDPPPVTRTASSARVLFDDNENPFPMALPKADSFHESHPTRVLHERNANH</sequence>
<dbReference type="RefSeq" id="XP_004363547.2">
    <property type="nucleotide sequence ID" value="XM_004363490.2"/>
</dbReference>
<dbReference type="EC" id="3.1.3.48" evidence="2"/>
<evidence type="ECO:0000256" key="4">
    <source>
        <dbReference type="ARBA" id="ARBA00022801"/>
    </source>
</evidence>
<dbReference type="EMBL" id="KE346364">
    <property type="protein sequence ID" value="KJE92939.1"/>
    <property type="molecule type" value="Genomic_DNA"/>
</dbReference>
<dbReference type="GO" id="GO:0010971">
    <property type="term" value="P:positive regulation of G2/M transition of mitotic cell cycle"/>
    <property type="evidence" value="ECO:0007669"/>
    <property type="project" value="TreeGrafter"/>
</dbReference>
<dbReference type="GO" id="GO:0051301">
    <property type="term" value="P:cell division"/>
    <property type="evidence" value="ECO:0007669"/>
    <property type="project" value="UniProtKB-KW"/>
</dbReference>
<accession>A0A0D2X2P9</accession>
<evidence type="ECO:0000313" key="10">
    <source>
        <dbReference type="Proteomes" id="UP000008743"/>
    </source>
</evidence>
<dbReference type="PANTHER" id="PTHR10828:SF17">
    <property type="entry name" value="PROTEIN-TYROSINE-PHOSPHATASE"/>
    <property type="match status" value="1"/>
</dbReference>
<keyword evidence="3" id="KW-0132">Cell division</keyword>
<feature type="domain" description="Rhodanese" evidence="8">
    <location>
        <begin position="573"/>
        <end position="684"/>
    </location>
</feature>
<keyword evidence="4" id="KW-0378">Hydrolase</keyword>